<feature type="compositionally biased region" description="Polar residues" evidence="11">
    <location>
        <begin position="806"/>
        <end position="816"/>
    </location>
</feature>
<dbReference type="Proteomes" id="UP001482620">
    <property type="component" value="Unassembled WGS sequence"/>
</dbReference>
<dbReference type="InterPro" id="IPR012340">
    <property type="entry name" value="NA-bd_OB-fold"/>
</dbReference>
<accession>A0ABV0U748</accession>
<dbReference type="SMART" id="SM01280">
    <property type="entry name" value="Mcm10"/>
    <property type="match status" value="1"/>
</dbReference>
<dbReference type="PANTHER" id="PTHR13454">
    <property type="entry name" value="PROTEIN MCM10 HOMOLOG"/>
    <property type="match status" value="1"/>
</dbReference>
<feature type="compositionally biased region" description="Low complexity" evidence="11">
    <location>
        <begin position="441"/>
        <end position="451"/>
    </location>
</feature>
<evidence type="ECO:0000313" key="14">
    <source>
        <dbReference type="Proteomes" id="UP001482620"/>
    </source>
</evidence>
<evidence type="ECO:0000256" key="6">
    <source>
        <dbReference type="ARBA" id="ARBA00022771"/>
    </source>
</evidence>
<dbReference type="PANTHER" id="PTHR13454:SF11">
    <property type="entry name" value="PROTEIN MCM10 HOMOLOG"/>
    <property type="match status" value="1"/>
</dbReference>
<reference evidence="13 14" key="1">
    <citation type="submission" date="2021-06" db="EMBL/GenBank/DDBJ databases">
        <authorList>
            <person name="Palmer J.M."/>
        </authorList>
    </citation>
    <scope>NUCLEOTIDE SEQUENCE [LARGE SCALE GENOMIC DNA]</scope>
    <source>
        <strain evidence="14">if_2019</strain>
        <tissue evidence="13">Muscle</tissue>
    </source>
</reference>
<feature type="coiled-coil region" evidence="10">
    <location>
        <begin position="28"/>
        <end position="142"/>
    </location>
</feature>
<dbReference type="InterPro" id="IPR032419">
    <property type="entry name" value="CC2-LZ_dom"/>
</dbReference>
<proteinExistence type="inferred from homology"/>
<feature type="compositionally biased region" description="Polar residues" evidence="11">
    <location>
        <begin position="310"/>
        <end position="337"/>
    </location>
</feature>
<dbReference type="Pfam" id="PF09332">
    <property type="entry name" value="Mcm10"/>
    <property type="match status" value="1"/>
</dbReference>
<feature type="compositionally biased region" description="Basic and acidic residues" evidence="11">
    <location>
        <begin position="269"/>
        <end position="305"/>
    </location>
</feature>
<evidence type="ECO:0000256" key="9">
    <source>
        <dbReference type="ARBA" id="ARBA00023242"/>
    </source>
</evidence>
<keyword evidence="8 10" id="KW-0175">Coiled coil</keyword>
<evidence type="ECO:0000256" key="10">
    <source>
        <dbReference type="SAM" id="Coils"/>
    </source>
</evidence>
<evidence type="ECO:0000256" key="3">
    <source>
        <dbReference type="ARBA" id="ARBA00017770"/>
    </source>
</evidence>
<dbReference type="InterPro" id="IPR015411">
    <property type="entry name" value="Rep_factor_Mcm10_C"/>
</dbReference>
<keyword evidence="4" id="KW-0235">DNA replication</keyword>
<feature type="region of interest" description="Disordered" evidence="11">
    <location>
        <begin position="760"/>
        <end position="851"/>
    </location>
</feature>
<comment type="similarity">
    <text evidence="2">Belongs to the MCM10 family.</text>
</comment>
<feature type="compositionally biased region" description="Acidic residues" evidence="11">
    <location>
        <begin position="219"/>
        <end position="250"/>
    </location>
</feature>
<dbReference type="InterPro" id="IPR055065">
    <property type="entry name" value="OB_MCM10"/>
</dbReference>
<feature type="domain" description="Replication factor Mcm10 C-terminal" evidence="12">
    <location>
        <begin position="745"/>
        <end position="1092"/>
    </location>
</feature>
<feature type="compositionally biased region" description="Polar residues" evidence="11">
    <location>
        <begin position="354"/>
        <end position="394"/>
    </location>
</feature>
<keyword evidence="14" id="KW-1185">Reference proteome</keyword>
<dbReference type="Gene3D" id="1.20.5.390">
    <property type="entry name" value="L1 transposable element, trimerization domain"/>
    <property type="match status" value="1"/>
</dbReference>
<dbReference type="Gene3D" id="2.40.50.140">
    <property type="entry name" value="Nucleic acid-binding proteins"/>
    <property type="match status" value="1"/>
</dbReference>
<dbReference type="Pfam" id="PF16516">
    <property type="entry name" value="CC2-LZ"/>
    <property type="match status" value="1"/>
</dbReference>
<evidence type="ECO:0000259" key="12">
    <source>
        <dbReference type="SMART" id="SM01280"/>
    </source>
</evidence>
<comment type="caution">
    <text evidence="13">The sequence shown here is derived from an EMBL/GenBank/DDBJ whole genome shotgun (WGS) entry which is preliminary data.</text>
</comment>
<evidence type="ECO:0000256" key="4">
    <source>
        <dbReference type="ARBA" id="ARBA00022705"/>
    </source>
</evidence>
<dbReference type="CDD" id="cd09803">
    <property type="entry name" value="UBAN"/>
    <property type="match status" value="1"/>
</dbReference>
<dbReference type="Gene3D" id="1.20.5.420">
    <property type="entry name" value="Immunoglobulin FC, subunit C"/>
    <property type="match status" value="1"/>
</dbReference>
<keyword evidence="9" id="KW-0539">Nucleus</keyword>
<keyword evidence="5" id="KW-0479">Metal-binding</keyword>
<keyword evidence="6" id="KW-0863">Zinc-finger</keyword>
<dbReference type="InterPro" id="IPR040184">
    <property type="entry name" value="Mcm10"/>
</dbReference>
<evidence type="ECO:0000256" key="2">
    <source>
        <dbReference type="ARBA" id="ARBA00009679"/>
    </source>
</evidence>
<feature type="compositionally biased region" description="Pro residues" evidence="11">
    <location>
        <begin position="452"/>
        <end position="464"/>
    </location>
</feature>
<gene>
    <name evidence="13" type="ORF">ILYODFUR_006753</name>
</gene>
<evidence type="ECO:0000256" key="11">
    <source>
        <dbReference type="SAM" id="MobiDB-lite"/>
    </source>
</evidence>
<dbReference type="EMBL" id="JAHRIQ010058348">
    <property type="protein sequence ID" value="MEQ2239663.1"/>
    <property type="molecule type" value="Genomic_DNA"/>
</dbReference>
<dbReference type="InterPro" id="IPR015408">
    <property type="entry name" value="Znf_Mcm10/DnaG"/>
</dbReference>
<dbReference type="Pfam" id="PF22379">
    <property type="entry name" value="OB_MCM10"/>
    <property type="match status" value="1"/>
</dbReference>
<evidence type="ECO:0000256" key="5">
    <source>
        <dbReference type="ARBA" id="ARBA00022723"/>
    </source>
</evidence>
<dbReference type="Pfam" id="PF24863">
    <property type="entry name" value="zf-CCCH_Mcm10"/>
    <property type="match status" value="1"/>
</dbReference>
<dbReference type="Gene3D" id="1.20.5.990">
    <property type="entry name" value="Nemo cc2-lz domain - 1d5 darpin complex"/>
    <property type="match status" value="1"/>
</dbReference>
<keyword evidence="7" id="KW-0862">Zinc</keyword>
<dbReference type="InterPro" id="IPR056791">
    <property type="entry name" value="Znf_Mcm10_C"/>
</dbReference>
<evidence type="ECO:0000313" key="13">
    <source>
        <dbReference type="EMBL" id="MEQ2239663.1"/>
    </source>
</evidence>
<evidence type="ECO:0000256" key="7">
    <source>
        <dbReference type="ARBA" id="ARBA00022833"/>
    </source>
</evidence>
<feature type="region of interest" description="Disordered" evidence="11">
    <location>
        <begin position="887"/>
        <end position="936"/>
    </location>
</feature>
<sequence>MICWIPPASPRQTNLTMKEYFEGLTAWKERQQREQQVMERQLEETRHSVETLTLQNQELTEWLTTAEEALAAKQKKIDEMKEEMFQKEKELETLSVVRAQAEVYSSDFYAEQSEREKLHKEKVHLVSELENLIKQNTRLQEEMDSMGCCSLNAVQHRQELIGARPPGADAPQIGEVEKGNKAEQLRTKNCFLKSAPVNVSKMDSEDDLDILTALLAENEDANEEQDGQEQADDLDGLFDDDDRDEEEYNEGEGAATEAVVSDLFGDVGDIEKEEKDAKGKGSEREARNDLNRSTEDLQEELRRMQEQMQKLQRQLEASQKNLAPPSTKTSSAGSSTCPKPGISKPTPTQPPASKLSQARPKQQAAAASSSTPVRGGSSKLQESSDFFSQLSNADSFKRKPRVAHQPKASPPEDRKPLVEVKIGSSFQPLESPSEPSDRLLSPAPSHSRSAPAGPPKPAPQPPVPKDVGVEKYSGLRLRNPRVSSSEMDRKMADRRLIRLSRVPDCLKREKLEDSDWVTFAVLVNKATQQSSSSGKTFSIWKLNDLQNLDVFVSLLLFGDVHKEHWKMEPGTVIGLLNPNPMKQRDGYEGVSLTVDHPQKVLVIGEALDYGTCKAVKKSGEPCSQIVNMYECQFCQYHVKAQYKKMSSKRAELQSSFSGKAPNRVKGNGKGGSLKERLCQDGFYYGGVSSAACAASLTASKPNKPVQKTLDKLFVRGSAQLISQAKRLGMQSGEVSGCSNEFRSLMSMPTPGALQLKKHLEQDSQFASKDASGAPLESISASDLLKQQKQRQRELLESRRHRAEQRVLQNPSNTVTTPGRGGLTSLKAASDVSKATHSPSAPHAPTLGHGFSEGDDILFFDSSAPQTPPPSALSLSAAKQAALKKLRSKGAALEKEDPNAVKRKRSDSSEINTRVEKNRISPNGELSGNEEEEPALKKRREQLQYMESEEFQKILNAKSRHGFVLQAAEYQLQERYFNVLVKKEQMEEKMKGIREMKCRAVTCKKCSYTYFKPADRCVSENHDLRWHDAMKRFFKCPCGQRAIALDRLPHKHCSNCGLFKWERDGMLKEKTGPKIGGELLQPRGEEHAKFLNSLK</sequence>
<dbReference type="Pfam" id="PF09329">
    <property type="entry name" value="zf-primase"/>
    <property type="match status" value="1"/>
</dbReference>
<evidence type="ECO:0000256" key="1">
    <source>
        <dbReference type="ARBA" id="ARBA00004123"/>
    </source>
</evidence>
<evidence type="ECO:0000256" key="8">
    <source>
        <dbReference type="ARBA" id="ARBA00023054"/>
    </source>
</evidence>
<protein>
    <recommendedName>
        <fullName evidence="3">Protein MCM10 homolog</fullName>
    </recommendedName>
</protein>
<feature type="compositionally biased region" description="Polar residues" evidence="11">
    <location>
        <begin position="424"/>
        <end position="434"/>
    </location>
</feature>
<comment type="subcellular location">
    <subcellularLocation>
        <location evidence="1">Nucleus</location>
    </subcellularLocation>
</comment>
<organism evidence="13 14">
    <name type="scientific">Ilyodon furcidens</name>
    <name type="common">goldbreast splitfin</name>
    <dbReference type="NCBI Taxonomy" id="33524"/>
    <lineage>
        <taxon>Eukaryota</taxon>
        <taxon>Metazoa</taxon>
        <taxon>Chordata</taxon>
        <taxon>Craniata</taxon>
        <taxon>Vertebrata</taxon>
        <taxon>Euteleostomi</taxon>
        <taxon>Actinopterygii</taxon>
        <taxon>Neopterygii</taxon>
        <taxon>Teleostei</taxon>
        <taxon>Neoteleostei</taxon>
        <taxon>Acanthomorphata</taxon>
        <taxon>Ovalentaria</taxon>
        <taxon>Atherinomorphae</taxon>
        <taxon>Cyprinodontiformes</taxon>
        <taxon>Goodeidae</taxon>
        <taxon>Ilyodon</taxon>
    </lineage>
</organism>
<name>A0ABV0U748_9TELE</name>
<feature type="region of interest" description="Disordered" evidence="11">
    <location>
        <begin position="219"/>
        <end position="472"/>
    </location>
</feature>
<feature type="region of interest" description="Disordered" evidence="11">
    <location>
        <begin position="857"/>
        <end position="876"/>
    </location>
</feature>